<dbReference type="AlphaFoldDB" id="A0A7J6DK93"/>
<organism evidence="2 5">
    <name type="scientific">Cannabis sativa</name>
    <name type="common">Hemp</name>
    <name type="synonym">Marijuana</name>
    <dbReference type="NCBI Taxonomy" id="3483"/>
    <lineage>
        <taxon>Eukaryota</taxon>
        <taxon>Viridiplantae</taxon>
        <taxon>Streptophyta</taxon>
        <taxon>Embryophyta</taxon>
        <taxon>Tracheophyta</taxon>
        <taxon>Spermatophyta</taxon>
        <taxon>Magnoliopsida</taxon>
        <taxon>eudicotyledons</taxon>
        <taxon>Gunneridae</taxon>
        <taxon>Pentapetalae</taxon>
        <taxon>rosids</taxon>
        <taxon>fabids</taxon>
        <taxon>Rosales</taxon>
        <taxon>Cannabaceae</taxon>
        <taxon>Cannabis</taxon>
    </lineage>
</organism>
<keyword evidence="5" id="KW-1185">Reference proteome</keyword>
<gene>
    <name evidence="3" type="ORF">F8388_005191</name>
    <name evidence="2" type="ORF">G4B88_009226</name>
</gene>
<dbReference type="InterPro" id="IPR014722">
    <property type="entry name" value="Rib_uL2_dom2"/>
</dbReference>
<evidence type="ECO:0000313" key="3">
    <source>
        <dbReference type="EMBL" id="KAF4356099.1"/>
    </source>
</evidence>
<reference evidence="4 5" key="1">
    <citation type="journal article" date="2020" name="bioRxiv">
        <title>Sequence and annotation of 42 cannabis genomes reveals extensive copy number variation in cannabinoid synthesis and pathogen resistance genes.</title>
        <authorList>
            <person name="Mckernan K.J."/>
            <person name="Helbert Y."/>
            <person name="Kane L.T."/>
            <person name="Ebling H."/>
            <person name="Zhang L."/>
            <person name="Liu B."/>
            <person name="Eaton Z."/>
            <person name="Mclaughlin S."/>
            <person name="Kingan S."/>
            <person name="Baybayan P."/>
            <person name="Concepcion G."/>
            <person name="Jordan M."/>
            <person name="Riva A."/>
            <person name="Barbazuk W."/>
            <person name="Harkins T."/>
        </authorList>
    </citation>
    <scope>NUCLEOTIDE SEQUENCE [LARGE SCALE GENOMIC DNA]</scope>
    <source>
        <strain evidence="4 5">cv. Jamaican Lion 4</strain>
        <strain evidence="2">Father</strain>
        <strain evidence="3">Mother</strain>
        <tissue evidence="2">Leaf</tissue>
    </source>
</reference>
<dbReference type="EMBL" id="JAATIP010000257">
    <property type="protein sequence ID" value="KAF4356099.1"/>
    <property type="molecule type" value="Genomic_DNA"/>
</dbReference>
<dbReference type="EMBL" id="JAATIQ010000983">
    <property type="protein sequence ID" value="KAF4346524.1"/>
    <property type="molecule type" value="Genomic_DNA"/>
</dbReference>
<dbReference type="Proteomes" id="UP000583929">
    <property type="component" value="Unassembled WGS sequence"/>
</dbReference>
<feature type="compositionally biased region" description="Basic and acidic residues" evidence="1">
    <location>
        <begin position="50"/>
        <end position="60"/>
    </location>
</feature>
<evidence type="ECO:0000313" key="2">
    <source>
        <dbReference type="EMBL" id="KAF4346524.1"/>
    </source>
</evidence>
<evidence type="ECO:0000256" key="1">
    <source>
        <dbReference type="SAM" id="MobiDB-lite"/>
    </source>
</evidence>
<dbReference type="Proteomes" id="UP000525078">
    <property type="component" value="Unassembled WGS sequence"/>
</dbReference>
<protein>
    <recommendedName>
        <fullName evidence="6">Ribosomal protein L2 C-terminal domain-containing protein</fullName>
    </recommendedName>
</protein>
<evidence type="ECO:0000313" key="4">
    <source>
        <dbReference type="Proteomes" id="UP000525078"/>
    </source>
</evidence>
<accession>A0A7J6DK93</accession>
<evidence type="ECO:0008006" key="6">
    <source>
        <dbReference type="Google" id="ProtNLM"/>
    </source>
</evidence>
<proteinExistence type="predicted"/>
<name>A0A7J6DK93_CANSA</name>
<feature type="region of interest" description="Disordered" evidence="1">
    <location>
        <begin position="47"/>
        <end position="66"/>
    </location>
</feature>
<evidence type="ECO:0000313" key="5">
    <source>
        <dbReference type="Proteomes" id="UP000583929"/>
    </source>
</evidence>
<sequence>MKINFLDIQIRYHQLNGLIQSKQQRKGRISIRKGIKENEIQNTTAWRSGKAGDCKEKEESNPTNMPLGMAIHNIEITLGNGGQLAEQHVP</sequence>
<comment type="caution">
    <text evidence="2">The sequence shown here is derived from an EMBL/GenBank/DDBJ whole genome shotgun (WGS) entry which is preliminary data.</text>
</comment>
<dbReference type="Gene3D" id="2.30.30.30">
    <property type="match status" value="1"/>
</dbReference>